<evidence type="ECO:0008006" key="3">
    <source>
        <dbReference type="Google" id="ProtNLM"/>
    </source>
</evidence>
<name>K6V0K9_PLACD</name>
<dbReference type="GeneID" id="14696411"/>
<proteinExistence type="predicted"/>
<evidence type="ECO:0000313" key="1">
    <source>
        <dbReference type="EMBL" id="GAB69869.1"/>
    </source>
</evidence>
<sequence length="261" mass="31577">MSVCKGNYKGYLDYDCYDKLKYQFLERTDLSTSTGYSTFYESYEFLDADKKETLSDIFSELLRYLSNTHVFWVYDSAHSCNYISYLLYDDIRKKFGVFELSRFEIFQKFLQDLNKEHTNVDCVNELVHLGSDKFQKMLSLYNLYDLYRSVRQKDRWVHRSNLCNELGKLIYNYNGLDEKYYKNDANLRKLLDDLRHRIQHDTWLSNVICHEKLSNLQPIKTVPTETKSLMLKSEFQVYQKYKNKKKIYEKKLKPYQDQKEN</sequence>
<protein>
    <recommendedName>
        <fullName evidence="3">CYIR protein</fullName>
    </recommendedName>
</protein>
<organism evidence="1 2">
    <name type="scientific">Plasmodium cynomolgi (strain B)</name>
    <dbReference type="NCBI Taxonomy" id="1120755"/>
    <lineage>
        <taxon>Eukaryota</taxon>
        <taxon>Sar</taxon>
        <taxon>Alveolata</taxon>
        <taxon>Apicomplexa</taxon>
        <taxon>Aconoidasida</taxon>
        <taxon>Haemosporida</taxon>
        <taxon>Plasmodiidae</taxon>
        <taxon>Plasmodium</taxon>
        <taxon>Plasmodium (Plasmodium)</taxon>
    </lineage>
</organism>
<gene>
    <name evidence="1" type="ORF">PCYB_006180</name>
</gene>
<dbReference type="PhylomeDB" id="K6V0K9"/>
<accession>K6V0K9</accession>
<dbReference type="RefSeq" id="XP_004228087.1">
    <property type="nucleotide sequence ID" value="XM_004228039.1"/>
</dbReference>
<dbReference type="KEGG" id="pcy:PCYB_006180"/>
<dbReference type="AlphaFoldDB" id="K6V0K9"/>
<dbReference type="EMBL" id="DF158014">
    <property type="protein sequence ID" value="GAB69869.1"/>
    <property type="molecule type" value="Genomic_DNA"/>
</dbReference>
<dbReference type="Proteomes" id="UP000006319">
    <property type="component" value="Unassembled WGS sequence"/>
</dbReference>
<dbReference type="VEuPathDB" id="PlasmoDB:PCYB_006180"/>
<dbReference type="OrthoDB" id="388250at2759"/>
<evidence type="ECO:0000313" key="2">
    <source>
        <dbReference type="Proteomes" id="UP000006319"/>
    </source>
</evidence>
<reference evidence="1 2" key="1">
    <citation type="journal article" date="2012" name="Nat. Genet.">
        <title>Plasmodium cynomolgi genome sequences provide insight into Plasmodium vivax and the monkey malaria clade.</title>
        <authorList>
            <person name="Tachibana S."/>
            <person name="Sullivan S.A."/>
            <person name="Kawai S."/>
            <person name="Nakamura S."/>
            <person name="Kim H.R."/>
            <person name="Goto N."/>
            <person name="Arisue N."/>
            <person name="Palacpac N.M.Q."/>
            <person name="Honma H."/>
            <person name="Yagi M."/>
            <person name="Tougan T."/>
            <person name="Katakai Y."/>
            <person name="Kaneko O."/>
            <person name="Mita T."/>
            <person name="Kita K."/>
            <person name="Yasutomi Y."/>
            <person name="Sutton P.L."/>
            <person name="Shakhbatyan R."/>
            <person name="Horii T."/>
            <person name="Yasunaga T."/>
            <person name="Barnwell J.W."/>
            <person name="Escalante A.A."/>
            <person name="Carlton J.M."/>
            <person name="Tanabe K."/>
        </authorList>
    </citation>
    <scope>NUCLEOTIDE SEQUENCE [LARGE SCALE GENOMIC DNA]</scope>
    <source>
        <strain evidence="1 2">B</strain>
    </source>
</reference>
<keyword evidence="2" id="KW-1185">Reference proteome</keyword>